<evidence type="ECO:0000313" key="5">
    <source>
        <dbReference type="EMBL" id="KXI30207.1"/>
    </source>
</evidence>
<evidence type="ECO:0000313" key="6">
    <source>
        <dbReference type="Proteomes" id="UP000070299"/>
    </source>
</evidence>
<reference evidence="6" key="1">
    <citation type="submission" date="2016-02" db="EMBL/GenBank/DDBJ databases">
        <authorList>
            <person name="Schultz-Johansen M."/>
            <person name="Glaring M.A."/>
            <person name="Bech P.K."/>
            <person name="Stougaard P."/>
        </authorList>
    </citation>
    <scope>NUCLEOTIDE SEQUENCE [LARGE SCALE GENOMIC DNA]</scope>
    <source>
        <strain evidence="6">S66</strain>
    </source>
</reference>
<dbReference type="Proteomes" id="UP000070299">
    <property type="component" value="Unassembled WGS sequence"/>
</dbReference>
<keyword evidence="2 4" id="KW-0996">Nickel insertion</keyword>
<proteinExistence type="inferred from homology"/>
<dbReference type="RefSeq" id="WP_082768759.1">
    <property type="nucleotide sequence ID" value="NZ_LSNE01000003.1"/>
</dbReference>
<evidence type="ECO:0000256" key="3">
    <source>
        <dbReference type="ARBA" id="ARBA00023186"/>
    </source>
</evidence>
<organism evidence="5 6">
    <name type="scientific">Paraglaciecola hydrolytica</name>
    <dbReference type="NCBI Taxonomy" id="1799789"/>
    <lineage>
        <taxon>Bacteria</taxon>
        <taxon>Pseudomonadati</taxon>
        <taxon>Pseudomonadota</taxon>
        <taxon>Gammaproteobacteria</taxon>
        <taxon>Alteromonadales</taxon>
        <taxon>Alteromonadaceae</taxon>
        <taxon>Paraglaciecola</taxon>
    </lineage>
</organism>
<comment type="function">
    <text evidence="4">Required for maturation of urease via the functional incorporation of the urease nickel metallocenter.</text>
</comment>
<accession>A0A136A4Q9</accession>
<keyword evidence="6" id="KW-1185">Reference proteome</keyword>
<gene>
    <name evidence="4" type="primary">ureD</name>
    <name evidence="5" type="ORF">AX660_09475</name>
</gene>
<dbReference type="PANTHER" id="PTHR33643">
    <property type="entry name" value="UREASE ACCESSORY PROTEIN D"/>
    <property type="match status" value="1"/>
</dbReference>
<keyword evidence="4" id="KW-0963">Cytoplasm</keyword>
<sequence>MPDDMALGVSQVAKESDPVKVIDKKAADNKAAAPSWLAELELGFALRGNKTVLSRCRHQGPLGVQRAFYPEPDGCAHVYLLHPPAGIVSGDVLRISATLEPGSRALLTTPGANRFYRARDRALSDVNDASNRQSQICSFRVKDAAVLEYLPLETLVYDQANAVNQVEIYLEDSACYMGWEVLCLGLPHIQQGFKQGKLQQTTTLYYKQKPLFHDRLDLSALDSLHQQKIALGGQHVIGNFIICAGSLLKQPQQIALLVAELRECLASKQLAQQFAVTELQGVVVIRHLGESSEHCRETFHQLWGCARQFVLNKMQNAPRIWYT</sequence>
<comment type="similarity">
    <text evidence="1 4">Belongs to the UreD family.</text>
</comment>
<dbReference type="STRING" id="1799789.AX660_09475"/>
<dbReference type="HAMAP" id="MF_01384">
    <property type="entry name" value="UreD"/>
    <property type="match status" value="1"/>
</dbReference>
<dbReference type="EMBL" id="LSNE01000003">
    <property type="protein sequence ID" value="KXI30207.1"/>
    <property type="molecule type" value="Genomic_DNA"/>
</dbReference>
<dbReference type="InterPro" id="IPR002669">
    <property type="entry name" value="UreD"/>
</dbReference>
<comment type="subunit">
    <text evidence="4">UreD, UreF and UreG form a complex that acts as a GTP-hydrolysis-dependent molecular chaperone, activating the urease apoprotein by helping to assemble the nickel containing metallocenter of UreC. The UreE protein probably delivers the nickel.</text>
</comment>
<comment type="subcellular location">
    <subcellularLocation>
        <location evidence="4">Cytoplasm</location>
    </subcellularLocation>
</comment>
<evidence type="ECO:0000256" key="2">
    <source>
        <dbReference type="ARBA" id="ARBA00022988"/>
    </source>
</evidence>
<dbReference type="Pfam" id="PF01774">
    <property type="entry name" value="UreD"/>
    <property type="match status" value="1"/>
</dbReference>
<evidence type="ECO:0000256" key="4">
    <source>
        <dbReference type="HAMAP-Rule" id="MF_01384"/>
    </source>
</evidence>
<dbReference type="PANTHER" id="PTHR33643:SF1">
    <property type="entry name" value="UREASE ACCESSORY PROTEIN D"/>
    <property type="match status" value="1"/>
</dbReference>
<evidence type="ECO:0000256" key="1">
    <source>
        <dbReference type="ARBA" id="ARBA00007177"/>
    </source>
</evidence>
<dbReference type="AlphaFoldDB" id="A0A136A4Q9"/>
<keyword evidence="3 4" id="KW-0143">Chaperone</keyword>
<dbReference type="OrthoDB" id="9798842at2"/>
<comment type="caution">
    <text evidence="5">The sequence shown here is derived from an EMBL/GenBank/DDBJ whole genome shotgun (WGS) entry which is preliminary data.</text>
</comment>
<name>A0A136A4Q9_9ALTE</name>
<dbReference type="GO" id="GO:0016151">
    <property type="term" value="F:nickel cation binding"/>
    <property type="evidence" value="ECO:0007669"/>
    <property type="project" value="UniProtKB-UniRule"/>
</dbReference>
<protein>
    <recommendedName>
        <fullName evidence="4">Urease accessory protein UreD</fullName>
    </recommendedName>
</protein>
<dbReference type="GO" id="GO:0005737">
    <property type="term" value="C:cytoplasm"/>
    <property type="evidence" value="ECO:0007669"/>
    <property type="project" value="UniProtKB-SubCell"/>
</dbReference>